<name>A0A8E2JIU1_9PEZI</name>
<evidence type="ECO:0000313" key="2">
    <source>
        <dbReference type="Proteomes" id="UP000250266"/>
    </source>
</evidence>
<sequence>MSSHRWTLGMTVGRGDYDAQVWPHIAFLEIDGMEGGAGERKGVYRDVWRDMEGLERYLRMCWMHMVRYDAVMRECGVEPGWEGWVVRVVGQLWEVQTEYVEDEAGGWDVRFV</sequence>
<dbReference type="EMBL" id="KV744856">
    <property type="protein sequence ID" value="OCK83659.1"/>
    <property type="molecule type" value="Genomic_DNA"/>
</dbReference>
<evidence type="ECO:0000313" key="1">
    <source>
        <dbReference type="EMBL" id="OCK83659.1"/>
    </source>
</evidence>
<organism evidence="1 2">
    <name type="scientific">Lepidopterella palustris CBS 459.81</name>
    <dbReference type="NCBI Taxonomy" id="1314670"/>
    <lineage>
        <taxon>Eukaryota</taxon>
        <taxon>Fungi</taxon>
        <taxon>Dikarya</taxon>
        <taxon>Ascomycota</taxon>
        <taxon>Pezizomycotina</taxon>
        <taxon>Dothideomycetes</taxon>
        <taxon>Pleosporomycetidae</taxon>
        <taxon>Mytilinidiales</taxon>
        <taxon>Argynnaceae</taxon>
        <taxon>Lepidopterella</taxon>
    </lineage>
</organism>
<dbReference type="OrthoDB" id="3204049at2759"/>
<reference evidence="1 2" key="1">
    <citation type="journal article" date="2016" name="Nat. Commun.">
        <title>Ectomycorrhizal ecology is imprinted in the genome of the dominant symbiotic fungus Cenococcum geophilum.</title>
        <authorList>
            <consortium name="DOE Joint Genome Institute"/>
            <person name="Peter M."/>
            <person name="Kohler A."/>
            <person name="Ohm R.A."/>
            <person name="Kuo A."/>
            <person name="Krutzmann J."/>
            <person name="Morin E."/>
            <person name="Arend M."/>
            <person name="Barry K.W."/>
            <person name="Binder M."/>
            <person name="Choi C."/>
            <person name="Clum A."/>
            <person name="Copeland A."/>
            <person name="Grisel N."/>
            <person name="Haridas S."/>
            <person name="Kipfer T."/>
            <person name="LaButti K."/>
            <person name="Lindquist E."/>
            <person name="Lipzen A."/>
            <person name="Maire R."/>
            <person name="Meier B."/>
            <person name="Mihaltcheva S."/>
            <person name="Molinier V."/>
            <person name="Murat C."/>
            <person name="Poggeler S."/>
            <person name="Quandt C.A."/>
            <person name="Sperisen C."/>
            <person name="Tritt A."/>
            <person name="Tisserant E."/>
            <person name="Crous P.W."/>
            <person name="Henrissat B."/>
            <person name="Nehls U."/>
            <person name="Egli S."/>
            <person name="Spatafora J.W."/>
            <person name="Grigoriev I.V."/>
            <person name="Martin F.M."/>
        </authorList>
    </citation>
    <scope>NUCLEOTIDE SEQUENCE [LARGE SCALE GENOMIC DNA]</scope>
    <source>
        <strain evidence="1 2">CBS 459.81</strain>
    </source>
</reference>
<proteinExistence type="predicted"/>
<keyword evidence="2" id="KW-1185">Reference proteome</keyword>
<protein>
    <submittedName>
        <fullName evidence="1">Uncharacterized protein</fullName>
    </submittedName>
</protein>
<dbReference type="Proteomes" id="UP000250266">
    <property type="component" value="Unassembled WGS sequence"/>
</dbReference>
<gene>
    <name evidence="1" type="ORF">K432DRAFT_401874</name>
</gene>
<accession>A0A8E2JIU1</accession>
<dbReference type="AlphaFoldDB" id="A0A8E2JIU1"/>